<dbReference type="Proteomes" id="UP001233172">
    <property type="component" value="Unassembled WGS sequence"/>
</dbReference>
<protein>
    <submittedName>
        <fullName evidence="1">Uncharacterized protein</fullName>
    </submittedName>
</protein>
<dbReference type="AlphaFoldDB" id="A0AAD8BFN6"/>
<proteinExistence type="predicted"/>
<evidence type="ECO:0000313" key="2">
    <source>
        <dbReference type="Proteomes" id="UP001233172"/>
    </source>
</evidence>
<accession>A0AAD8BFN6</accession>
<dbReference type="EMBL" id="JASAOG010000083">
    <property type="protein sequence ID" value="KAK0053742.1"/>
    <property type="molecule type" value="Genomic_DNA"/>
</dbReference>
<gene>
    <name evidence="1" type="ORF">Bpfe_016736</name>
</gene>
<feature type="non-terminal residue" evidence="1">
    <location>
        <position position="1"/>
    </location>
</feature>
<evidence type="ECO:0000313" key="1">
    <source>
        <dbReference type="EMBL" id="KAK0053742.1"/>
    </source>
</evidence>
<name>A0AAD8BFN6_BIOPF</name>
<organism evidence="1 2">
    <name type="scientific">Biomphalaria pfeifferi</name>
    <name type="common">Bloodfluke planorb</name>
    <name type="synonym">Freshwater snail</name>
    <dbReference type="NCBI Taxonomy" id="112525"/>
    <lineage>
        <taxon>Eukaryota</taxon>
        <taxon>Metazoa</taxon>
        <taxon>Spiralia</taxon>
        <taxon>Lophotrochozoa</taxon>
        <taxon>Mollusca</taxon>
        <taxon>Gastropoda</taxon>
        <taxon>Heterobranchia</taxon>
        <taxon>Euthyneura</taxon>
        <taxon>Panpulmonata</taxon>
        <taxon>Hygrophila</taxon>
        <taxon>Lymnaeoidea</taxon>
        <taxon>Planorbidae</taxon>
        <taxon>Biomphalaria</taxon>
    </lineage>
</organism>
<sequence>SRVTCLVGNEYSVCLSDCDTMTARYFTEPGWFALDGQEEQDGPVNYDLYLGINGVINMKRRLGSGV</sequence>
<reference evidence="1" key="1">
    <citation type="journal article" date="2023" name="PLoS Negl. Trop. Dis.">
        <title>A genome sequence for Biomphalaria pfeifferi, the major vector snail for the human-infecting parasite Schistosoma mansoni.</title>
        <authorList>
            <person name="Bu L."/>
            <person name="Lu L."/>
            <person name="Laidemitt M.R."/>
            <person name="Zhang S.M."/>
            <person name="Mutuku M."/>
            <person name="Mkoji G."/>
            <person name="Steinauer M."/>
            <person name="Loker E.S."/>
        </authorList>
    </citation>
    <scope>NUCLEOTIDE SEQUENCE</scope>
    <source>
        <strain evidence="1">KasaAsao</strain>
    </source>
</reference>
<keyword evidence="2" id="KW-1185">Reference proteome</keyword>
<feature type="non-terminal residue" evidence="1">
    <location>
        <position position="66"/>
    </location>
</feature>
<reference evidence="1" key="2">
    <citation type="submission" date="2023-04" db="EMBL/GenBank/DDBJ databases">
        <authorList>
            <person name="Bu L."/>
            <person name="Lu L."/>
            <person name="Laidemitt M.R."/>
            <person name="Zhang S.M."/>
            <person name="Mutuku M."/>
            <person name="Mkoji G."/>
            <person name="Steinauer M."/>
            <person name="Loker E.S."/>
        </authorList>
    </citation>
    <scope>NUCLEOTIDE SEQUENCE</scope>
    <source>
        <strain evidence="1">KasaAsao</strain>
        <tissue evidence="1">Whole Snail</tissue>
    </source>
</reference>
<comment type="caution">
    <text evidence="1">The sequence shown here is derived from an EMBL/GenBank/DDBJ whole genome shotgun (WGS) entry which is preliminary data.</text>
</comment>